<evidence type="ECO:0000256" key="1">
    <source>
        <dbReference type="ARBA" id="ARBA00022801"/>
    </source>
</evidence>
<dbReference type="KEGG" id="dmp:FAK_16940"/>
<dbReference type="EMBL" id="AP028679">
    <property type="protein sequence ID" value="BEQ14628.1"/>
    <property type="molecule type" value="Genomic_DNA"/>
</dbReference>
<gene>
    <name evidence="2" type="ORF">FAK_16940</name>
</gene>
<dbReference type="InterPro" id="IPR013078">
    <property type="entry name" value="His_Pase_superF_clade-1"/>
</dbReference>
<dbReference type="GO" id="GO:0016787">
    <property type="term" value="F:hydrolase activity"/>
    <property type="evidence" value="ECO:0007669"/>
    <property type="project" value="UniProtKB-KW"/>
</dbReference>
<dbReference type="Proteomes" id="UP001366166">
    <property type="component" value="Chromosome"/>
</dbReference>
<name>A0AAU9EBX5_9BACT</name>
<proteinExistence type="predicted"/>
<dbReference type="InterPro" id="IPR051021">
    <property type="entry name" value="Mito_Ser/Thr_phosphatase"/>
</dbReference>
<accession>A0AAU9EBX5</accession>
<dbReference type="PANTHER" id="PTHR20935:SF0">
    <property type="entry name" value="SERINE_THREONINE-PROTEIN PHOSPHATASE PGAM5, MITOCHONDRIAL"/>
    <property type="match status" value="1"/>
</dbReference>
<sequence>MSVLYLMRHGQASFGQDNYDRLSELGRRQASLTGEHLAALGLSFDAAYCGTMSRQQDTAQAALAALPDPPPLTELPGLNEYQSEPIIQALLPAMRAEDPAVAQALPRMYEDRKAFQVVYERAMRLWISGRYQLDQGEPWPEFLARSRAALERVRADNGRGKTVLAFTSGGPISAAVRLALGLGDESALRLTWVIKNASLSSFFYNDRDFSLSLFNSTAHLELRREPGLITYR</sequence>
<dbReference type="SUPFAM" id="SSF53254">
    <property type="entry name" value="Phosphoglycerate mutase-like"/>
    <property type="match status" value="1"/>
</dbReference>
<keyword evidence="3" id="KW-1185">Reference proteome</keyword>
<dbReference type="RefSeq" id="WP_338606332.1">
    <property type="nucleotide sequence ID" value="NZ_AP028679.1"/>
</dbReference>
<evidence type="ECO:0000313" key="2">
    <source>
        <dbReference type="EMBL" id="BEQ14628.1"/>
    </source>
</evidence>
<dbReference type="PANTHER" id="PTHR20935">
    <property type="entry name" value="PHOSPHOGLYCERATE MUTASE-RELATED"/>
    <property type="match status" value="1"/>
</dbReference>
<dbReference type="CDD" id="cd07067">
    <property type="entry name" value="HP_PGM_like"/>
    <property type="match status" value="1"/>
</dbReference>
<dbReference type="Pfam" id="PF00300">
    <property type="entry name" value="His_Phos_1"/>
    <property type="match status" value="1"/>
</dbReference>
<dbReference type="AlphaFoldDB" id="A0AAU9EBX5"/>
<reference evidence="3" key="1">
    <citation type="journal article" date="2023" name="Arch. Microbiol.">
        <title>Desulfoferula mesophilus gen. nov. sp. nov., a mesophilic sulfate-reducing bacterium isolated from a brackish lake sediment.</title>
        <authorList>
            <person name="Watanabe T."/>
            <person name="Yabe T."/>
            <person name="Tsuji J.M."/>
            <person name="Fukui M."/>
        </authorList>
    </citation>
    <scope>NUCLEOTIDE SEQUENCE [LARGE SCALE GENOMIC DNA]</scope>
    <source>
        <strain evidence="3">12FAK</strain>
    </source>
</reference>
<evidence type="ECO:0000313" key="3">
    <source>
        <dbReference type="Proteomes" id="UP001366166"/>
    </source>
</evidence>
<organism evidence="2 3">
    <name type="scientific">Desulfoferula mesophila</name>
    <dbReference type="NCBI Taxonomy" id="3058419"/>
    <lineage>
        <taxon>Bacteria</taxon>
        <taxon>Pseudomonadati</taxon>
        <taxon>Thermodesulfobacteriota</taxon>
        <taxon>Desulfarculia</taxon>
        <taxon>Desulfarculales</taxon>
        <taxon>Desulfarculaceae</taxon>
        <taxon>Desulfoferula</taxon>
    </lineage>
</organism>
<protein>
    <submittedName>
        <fullName evidence="2">Phosphoglycerate mutase</fullName>
    </submittedName>
</protein>
<dbReference type="SMART" id="SM00855">
    <property type="entry name" value="PGAM"/>
    <property type="match status" value="1"/>
</dbReference>
<dbReference type="InterPro" id="IPR029033">
    <property type="entry name" value="His_PPase_superfam"/>
</dbReference>
<keyword evidence="1" id="KW-0378">Hydrolase</keyword>
<dbReference type="Gene3D" id="3.40.50.1240">
    <property type="entry name" value="Phosphoglycerate mutase-like"/>
    <property type="match status" value="1"/>
</dbReference>